<accession>A0ABQ4ZK49</accession>
<protein>
    <submittedName>
        <fullName evidence="1">Uncharacterized protein</fullName>
    </submittedName>
</protein>
<gene>
    <name evidence="1" type="ORF">Tco_0772193</name>
</gene>
<reference evidence="1" key="1">
    <citation type="journal article" date="2022" name="Int. J. Mol. Sci.">
        <title>Draft Genome of Tanacetum Coccineum: Genomic Comparison of Closely Related Tanacetum-Family Plants.</title>
        <authorList>
            <person name="Yamashiro T."/>
            <person name="Shiraishi A."/>
            <person name="Nakayama K."/>
            <person name="Satake H."/>
        </authorList>
    </citation>
    <scope>NUCLEOTIDE SEQUENCE</scope>
</reference>
<dbReference type="EMBL" id="BQNB010011359">
    <property type="protein sequence ID" value="GJS89557.1"/>
    <property type="molecule type" value="Genomic_DNA"/>
</dbReference>
<proteinExistence type="predicted"/>
<name>A0ABQ4ZK49_9ASTR</name>
<organism evidence="1 2">
    <name type="scientific">Tanacetum coccineum</name>
    <dbReference type="NCBI Taxonomy" id="301880"/>
    <lineage>
        <taxon>Eukaryota</taxon>
        <taxon>Viridiplantae</taxon>
        <taxon>Streptophyta</taxon>
        <taxon>Embryophyta</taxon>
        <taxon>Tracheophyta</taxon>
        <taxon>Spermatophyta</taxon>
        <taxon>Magnoliopsida</taxon>
        <taxon>eudicotyledons</taxon>
        <taxon>Gunneridae</taxon>
        <taxon>Pentapetalae</taxon>
        <taxon>asterids</taxon>
        <taxon>campanulids</taxon>
        <taxon>Asterales</taxon>
        <taxon>Asteraceae</taxon>
        <taxon>Asteroideae</taxon>
        <taxon>Anthemideae</taxon>
        <taxon>Anthemidinae</taxon>
        <taxon>Tanacetum</taxon>
    </lineage>
</organism>
<comment type="caution">
    <text evidence="1">The sequence shown here is derived from an EMBL/GenBank/DDBJ whole genome shotgun (WGS) entry which is preliminary data.</text>
</comment>
<dbReference type="Proteomes" id="UP001151760">
    <property type="component" value="Unassembled WGS sequence"/>
</dbReference>
<sequence length="151" mass="16844">MLSKLDGHERWTQIPPLLSVSPAVTAGTRVLRSAAGAFQSSLHHEDHEHEKGVNVVWMMKPGDPKSFKKLFTINEPYASIDSTIMRFSKNGETVMETRMMEATGLEAYEVFSRHMKDLGITKIRGSFSVTPYTESLLLCDEPASNDITADL</sequence>
<reference evidence="1" key="2">
    <citation type="submission" date="2022-01" db="EMBL/GenBank/DDBJ databases">
        <authorList>
            <person name="Yamashiro T."/>
            <person name="Shiraishi A."/>
            <person name="Satake H."/>
            <person name="Nakayama K."/>
        </authorList>
    </citation>
    <scope>NUCLEOTIDE SEQUENCE</scope>
</reference>
<evidence type="ECO:0000313" key="1">
    <source>
        <dbReference type="EMBL" id="GJS89557.1"/>
    </source>
</evidence>
<evidence type="ECO:0000313" key="2">
    <source>
        <dbReference type="Proteomes" id="UP001151760"/>
    </source>
</evidence>
<keyword evidence="2" id="KW-1185">Reference proteome</keyword>